<dbReference type="InterPro" id="IPR005149">
    <property type="entry name" value="Tscrpt_reg_PadR_N"/>
</dbReference>
<dbReference type="PANTHER" id="PTHR33169:SF24">
    <property type="entry name" value="TRANSCRIPTIONAL REGULATOR, PADR FAMILY"/>
    <property type="match status" value="1"/>
</dbReference>
<accession>A0A1L8WSC4</accession>
<dbReference type="STRING" id="150033.RV14_GL000098"/>
<dbReference type="EMBL" id="JXLB01000001">
    <property type="protein sequence ID" value="OJG83921.1"/>
    <property type="molecule type" value="Genomic_DNA"/>
</dbReference>
<evidence type="ECO:0000259" key="1">
    <source>
        <dbReference type="Pfam" id="PF03551"/>
    </source>
</evidence>
<dbReference type="InterPro" id="IPR052509">
    <property type="entry name" value="Metal_resp_DNA-bind_regulator"/>
</dbReference>
<gene>
    <name evidence="2" type="ORF">RV14_GL000098</name>
</gene>
<dbReference type="InterPro" id="IPR036388">
    <property type="entry name" value="WH-like_DNA-bd_sf"/>
</dbReference>
<keyword evidence="3" id="KW-1185">Reference proteome</keyword>
<dbReference type="AlphaFoldDB" id="A0A1L8WSC4"/>
<evidence type="ECO:0000313" key="3">
    <source>
        <dbReference type="Proteomes" id="UP000182152"/>
    </source>
</evidence>
<dbReference type="Gene3D" id="1.10.10.10">
    <property type="entry name" value="Winged helix-like DNA-binding domain superfamily/Winged helix DNA-binding domain"/>
    <property type="match status" value="1"/>
</dbReference>
<comment type="caution">
    <text evidence="2">The sequence shown here is derived from an EMBL/GenBank/DDBJ whole genome shotgun (WGS) entry which is preliminary data.</text>
</comment>
<reference evidence="2 3" key="1">
    <citation type="submission" date="2014-12" db="EMBL/GenBank/DDBJ databases">
        <title>Draft genome sequences of 29 type strains of Enterococci.</title>
        <authorList>
            <person name="Zhong Z."/>
            <person name="Sun Z."/>
            <person name="Liu W."/>
            <person name="Zhang W."/>
            <person name="Zhang H."/>
        </authorList>
    </citation>
    <scope>NUCLEOTIDE SEQUENCE [LARGE SCALE GENOMIC DNA]</scope>
    <source>
        <strain evidence="2 3">DSM 15687</strain>
    </source>
</reference>
<name>A0A1L8WSC4_9ENTE</name>
<organism evidence="2 3">
    <name type="scientific">Enterococcus ratti</name>
    <dbReference type="NCBI Taxonomy" id="150033"/>
    <lineage>
        <taxon>Bacteria</taxon>
        <taxon>Bacillati</taxon>
        <taxon>Bacillota</taxon>
        <taxon>Bacilli</taxon>
        <taxon>Lactobacillales</taxon>
        <taxon>Enterococcaceae</taxon>
        <taxon>Enterococcus</taxon>
    </lineage>
</organism>
<proteinExistence type="predicted"/>
<dbReference type="InterPro" id="IPR036390">
    <property type="entry name" value="WH_DNA-bd_sf"/>
</dbReference>
<dbReference type="SUPFAM" id="SSF46785">
    <property type="entry name" value="Winged helix' DNA-binding domain"/>
    <property type="match status" value="1"/>
</dbReference>
<protein>
    <recommendedName>
        <fullName evidence="1">Transcription regulator PadR N-terminal domain-containing protein</fullName>
    </recommendedName>
</protein>
<sequence>MVGKSNQFKKGVLELCVLYLLKNQDRYGYEITQLVNKNIPLTEGALYPILRRLVKEGYCAAYLKESKSGPARKYYHITSLGQKYLFDLNKEWTEFVENVTKIKQEEDDGANKSFF</sequence>
<dbReference type="Proteomes" id="UP000182152">
    <property type="component" value="Unassembled WGS sequence"/>
</dbReference>
<evidence type="ECO:0000313" key="2">
    <source>
        <dbReference type="EMBL" id="OJG83921.1"/>
    </source>
</evidence>
<dbReference type="RefSeq" id="WP_245785424.1">
    <property type="nucleotide sequence ID" value="NZ_JXLB01000001.1"/>
</dbReference>
<feature type="domain" description="Transcription regulator PadR N-terminal" evidence="1">
    <location>
        <begin position="17"/>
        <end position="85"/>
    </location>
</feature>
<dbReference type="Pfam" id="PF03551">
    <property type="entry name" value="PadR"/>
    <property type="match status" value="1"/>
</dbReference>
<dbReference type="PANTHER" id="PTHR33169">
    <property type="entry name" value="PADR-FAMILY TRANSCRIPTIONAL REGULATOR"/>
    <property type="match status" value="1"/>
</dbReference>